<evidence type="ECO:0000313" key="2">
    <source>
        <dbReference type="EMBL" id="OAD77342.1"/>
    </source>
</evidence>
<accession>A0A162UPR1</accession>
<gene>
    <name evidence="2" type="ORF">PHYBLDRAFT_164260</name>
</gene>
<proteinExistence type="predicted"/>
<dbReference type="GeneID" id="28995884"/>
<sequence length="229" mass="26242">MPLKLLARDSKAKKIYRTENKSNFTLNHCYRILSKHPQWLNSLIEKQTKTKKQTQDQSHIETQLPKLKKSKKPRTTFTIVDEDATQDLQEYQVPLVLPAAVNPADKTRKSLKRKTFDDADDADNANENSSSSASAISDSDNGEEPLILNKDKMIHQMVEMSNIMMKAVDSIQKGTYFSELSYRALERKTATQQSLLDLKIMTTDANSIVDLDNRQWLVNLQKQIRENSI</sequence>
<name>A0A162UPR1_PHYB8</name>
<feature type="compositionally biased region" description="Low complexity" evidence="1">
    <location>
        <begin position="125"/>
        <end position="139"/>
    </location>
</feature>
<keyword evidence="3" id="KW-1185">Reference proteome</keyword>
<dbReference type="EMBL" id="KV440974">
    <property type="protein sequence ID" value="OAD77342.1"/>
    <property type="molecule type" value="Genomic_DNA"/>
</dbReference>
<dbReference type="AlphaFoldDB" id="A0A162UPR1"/>
<protein>
    <recommendedName>
        <fullName evidence="4">No apical meristem-associated C-terminal domain-containing protein</fullName>
    </recommendedName>
</protein>
<evidence type="ECO:0008006" key="4">
    <source>
        <dbReference type="Google" id="ProtNLM"/>
    </source>
</evidence>
<dbReference type="RefSeq" id="XP_018295382.1">
    <property type="nucleotide sequence ID" value="XM_018434978.1"/>
</dbReference>
<dbReference type="Proteomes" id="UP000077315">
    <property type="component" value="Unassembled WGS sequence"/>
</dbReference>
<dbReference type="VEuPathDB" id="FungiDB:PHYBLDRAFT_164260"/>
<feature type="region of interest" description="Disordered" evidence="1">
    <location>
        <begin position="48"/>
        <end position="75"/>
    </location>
</feature>
<evidence type="ECO:0000313" key="3">
    <source>
        <dbReference type="Proteomes" id="UP000077315"/>
    </source>
</evidence>
<organism evidence="2 3">
    <name type="scientific">Phycomyces blakesleeanus (strain ATCC 8743b / DSM 1359 / FGSC 10004 / NBRC 33097 / NRRL 1555)</name>
    <dbReference type="NCBI Taxonomy" id="763407"/>
    <lineage>
        <taxon>Eukaryota</taxon>
        <taxon>Fungi</taxon>
        <taxon>Fungi incertae sedis</taxon>
        <taxon>Mucoromycota</taxon>
        <taxon>Mucoromycotina</taxon>
        <taxon>Mucoromycetes</taxon>
        <taxon>Mucorales</taxon>
        <taxon>Phycomycetaceae</taxon>
        <taxon>Phycomyces</taxon>
    </lineage>
</organism>
<evidence type="ECO:0000256" key="1">
    <source>
        <dbReference type="SAM" id="MobiDB-lite"/>
    </source>
</evidence>
<dbReference type="InParanoid" id="A0A162UPR1"/>
<reference evidence="3" key="1">
    <citation type="submission" date="2015-06" db="EMBL/GenBank/DDBJ databases">
        <title>Expansion of signal transduction pathways in fungi by whole-genome duplication.</title>
        <authorList>
            <consortium name="DOE Joint Genome Institute"/>
            <person name="Corrochano L.M."/>
            <person name="Kuo A."/>
            <person name="Marcet-Houben M."/>
            <person name="Polaino S."/>
            <person name="Salamov A."/>
            <person name="Villalobos J.M."/>
            <person name="Alvarez M.I."/>
            <person name="Avalos J."/>
            <person name="Benito E.P."/>
            <person name="Benoit I."/>
            <person name="Burger G."/>
            <person name="Camino L.P."/>
            <person name="Canovas D."/>
            <person name="Cerda-Olmedo E."/>
            <person name="Cheng J.-F."/>
            <person name="Dominguez A."/>
            <person name="Elias M."/>
            <person name="Eslava A.P."/>
            <person name="Glaser F."/>
            <person name="Grimwood J."/>
            <person name="Gutierrez G."/>
            <person name="Heitman J."/>
            <person name="Henrissat B."/>
            <person name="Iturriaga E.A."/>
            <person name="Lang B.F."/>
            <person name="Lavin J.L."/>
            <person name="Lee S."/>
            <person name="Li W."/>
            <person name="Lindquist E."/>
            <person name="Lopez-Garcia S."/>
            <person name="Luque E.M."/>
            <person name="Marcos A.T."/>
            <person name="Martin J."/>
            <person name="McCluskey K."/>
            <person name="Medina H.R."/>
            <person name="Miralles-Duran A."/>
            <person name="Miyazaki A."/>
            <person name="Munoz-Torres E."/>
            <person name="Oguiza J.A."/>
            <person name="Ohm R."/>
            <person name="Olmedo M."/>
            <person name="Orejas M."/>
            <person name="Ortiz-Castellanos L."/>
            <person name="Pisabarro A.G."/>
            <person name="Rodriguez-Romero J."/>
            <person name="Ruiz-Herrera J."/>
            <person name="Ruiz-Vazquez R."/>
            <person name="Sanz C."/>
            <person name="Schackwitz W."/>
            <person name="Schmutz J."/>
            <person name="Shahriari M."/>
            <person name="Shelest E."/>
            <person name="Silva-Franco F."/>
            <person name="Soanes D."/>
            <person name="Syed K."/>
            <person name="Tagua V.G."/>
            <person name="Talbot N.J."/>
            <person name="Thon M."/>
            <person name="De vries R.P."/>
            <person name="Wiebenga A."/>
            <person name="Yadav J.S."/>
            <person name="Braun E.L."/>
            <person name="Baker S."/>
            <person name="Garre V."/>
            <person name="Horwitz B."/>
            <person name="Torres-Martinez S."/>
            <person name="Idnurm A."/>
            <person name="Herrera-Estrella A."/>
            <person name="Gabaldon T."/>
            <person name="Grigoriev I.V."/>
        </authorList>
    </citation>
    <scope>NUCLEOTIDE SEQUENCE [LARGE SCALE GENOMIC DNA]</scope>
    <source>
        <strain evidence="3">NRRL 1555(-)</strain>
    </source>
</reference>
<feature type="region of interest" description="Disordered" evidence="1">
    <location>
        <begin position="106"/>
        <end position="144"/>
    </location>
</feature>